<evidence type="ECO:0000313" key="2">
    <source>
        <dbReference type="EMBL" id="PHZ86127.1"/>
    </source>
</evidence>
<evidence type="ECO:0000313" key="3">
    <source>
        <dbReference type="Proteomes" id="UP000229730"/>
    </source>
</evidence>
<dbReference type="InterPro" id="IPR006837">
    <property type="entry name" value="Divergent_DAC"/>
</dbReference>
<keyword evidence="1" id="KW-1133">Transmembrane helix</keyword>
<dbReference type="OrthoDB" id="9784811at2"/>
<protein>
    <recommendedName>
        <fullName evidence="4">Divergent polysaccharide deacetylase family protein</fullName>
    </recommendedName>
</protein>
<reference evidence="2 3" key="1">
    <citation type="submission" date="2017-10" db="EMBL/GenBank/DDBJ databases">
        <title>Frigbacter circumglobatus gen. nov. sp. nov., isolated from sediment cultured in situ.</title>
        <authorList>
            <person name="Zhao Z."/>
        </authorList>
    </citation>
    <scope>NUCLEOTIDE SEQUENCE [LARGE SCALE GENOMIC DNA]</scope>
    <source>
        <strain evidence="2 3">ZYL</strain>
    </source>
</reference>
<dbReference type="InParanoid" id="A0A2G4YV03"/>
<name>A0A2G4YV03_9PROT</name>
<dbReference type="CDD" id="cd10936">
    <property type="entry name" value="CE4_DAC2"/>
    <property type="match status" value="1"/>
</dbReference>
<dbReference type="EMBL" id="PDEM01000009">
    <property type="protein sequence ID" value="PHZ86127.1"/>
    <property type="molecule type" value="Genomic_DNA"/>
</dbReference>
<dbReference type="Pfam" id="PF04748">
    <property type="entry name" value="Polysacc_deac_2"/>
    <property type="match status" value="1"/>
</dbReference>
<keyword evidence="1" id="KW-0472">Membrane</keyword>
<dbReference type="GO" id="GO:0005975">
    <property type="term" value="P:carbohydrate metabolic process"/>
    <property type="evidence" value="ECO:0007669"/>
    <property type="project" value="InterPro"/>
</dbReference>
<evidence type="ECO:0008006" key="4">
    <source>
        <dbReference type="Google" id="ProtNLM"/>
    </source>
</evidence>
<comment type="caution">
    <text evidence="2">The sequence shown here is derived from an EMBL/GenBank/DDBJ whole genome shotgun (WGS) entry which is preliminary data.</text>
</comment>
<dbReference type="AlphaFoldDB" id="A0A2G4YV03"/>
<gene>
    <name evidence="2" type="ORF">CRD36_05510</name>
</gene>
<keyword evidence="3" id="KW-1185">Reference proteome</keyword>
<dbReference type="InterPro" id="IPR011330">
    <property type="entry name" value="Glyco_hydro/deAcase_b/a-brl"/>
</dbReference>
<dbReference type="PANTHER" id="PTHR30105">
    <property type="entry name" value="UNCHARACTERIZED YIBQ-RELATED"/>
    <property type="match status" value="1"/>
</dbReference>
<dbReference type="SUPFAM" id="SSF88713">
    <property type="entry name" value="Glycoside hydrolase/deacetylase"/>
    <property type="match status" value="1"/>
</dbReference>
<organism evidence="2 3">
    <name type="scientific">Paremcibacter congregatus</name>
    <dbReference type="NCBI Taxonomy" id="2043170"/>
    <lineage>
        <taxon>Bacteria</taxon>
        <taxon>Pseudomonadati</taxon>
        <taxon>Pseudomonadota</taxon>
        <taxon>Alphaproteobacteria</taxon>
        <taxon>Emcibacterales</taxon>
        <taxon>Emcibacteraceae</taxon>
        <taxon>Paremcibacter</taxon>
    </lineage>
</organism>
<keyword evidence="1" id="KW-0812">Transmembrane</keyword>
<dbReference type="Proteomes" id="UP000229730">
    <property type="component" value="Unassembled WGS sequence"/>
</dbReference>
<sequence length="372" mass="41137">MDFLFFKFGSIKKGQSVSLPVKRVWAYRREMLSLGYLFLVGMAFGALWLYFSDTPRFKSSPEHSLAFEEDHHPVVVDRAIIGAPVVKRTAESGLLDEKPVADAKIPDDDVIGSEISAWRTNAVKVAAVGGAESGRSSQISIVIDDLGVVQGRTLDIIKLQAPLTLSFLPYASNLPELTGIARGRGHELMVHLPMEPKGDSDPGPHAMLTGNSRSEMMADLTYNLDRFSGYVGLNNHMGSAFTESRAGLDLVLDEVRRRGMLVLDSRTSGNSLLAEMATEKRIPNMTRDVFLDNEQDVDYILGQLGKLEEIAHRRGQAIAIGHPYPETISALKRWLPTLEKKGISIVPLSYLMQQKYQKVELSSYHADDLTPP</sequence>
<evidence type="ECO:0000256" key="1">
    <source>
        <dbReference type="SAM" id="Phobius"/>
    </source>
</evidence>
<proteinExistence type="predicted"/>
<dbReference type="FunCoup" id="A0A2G4YV03">
    <property type="interactions" value="13"/>
</dbReference>
<feature type="transmembrane region" description="Helical" evidence="1">
    <location>
        <begin position="32"/>
        <end position="51"/>
    </location>
</feature>
<dbReference type="Gene3D" id="3.20.20.370">
    <property type="entry name" value="Glycoside hydrolase/deacetylase"/>
    <property type="match status" value="1"/>
</dbReference>
<accession>A0A2G4YV03</accession>
<dbReference type="PANTHER" id="PTHR30105:SF2">
    <property type="entry name" value="DIVERGENT POLYSACCHARIDE DEACETYLASE SUPERFAMILY"/>
    <property type="match status" value="1"/>
</dbReference>
<dbReference type="RefSeq" id="WP_099471711.1">
    <property type="nucleotide sequence ID" value="NZ_CP041025.1"/>
</dbReference>